<keyword evidence="2" id="KW-1185">Reference proteome</keyword>
<accession>A0ABY5HZU4</accession>
<sequence>MKVRFIDYLDSLKNTSYDKTNNAYMVNNIHQVINFDQFQEAYFSQYKKPVTCSIDALKQHNREWFFIEFKNGKIDNKTKKNISEKVGHSLFSFLDVLNEKIDYCRKKVNFIFVYNKENNSQSGHRLSCDDYQLSIERQKLKSLLLGVKKYIPLFQMGRYEDVYFKNVYTYDQEQFEKFVNENFDD</sequence>
<evidence type="ECO:0000313" key="1">
    <source>
        <dbReference type="EMBL" id="UTY37998.1"/>
    </source>
</evidence>
<dbReference type="Proteomes" id="UP001060112">
    <property type="component" value="Chromosome"/>
</dbReference>
<organism evidence="1 2">
    <name type="scientific">Allocoprobacillus halotolerans</name>
    <dbReference type="NCBI Taxonomy" id="2944914"/>
    <lineage>
        <taxon>Bacteria</taxon>
        <taxon>Bacillati</taxon>
        <taxon>Bacillota</taxon>
        <taxon>Erysipelotrichia</taxon>
        <taxon>Erysipelotrichales</taxon>
        <taxon>Erysipelotrichaceae</taxon>
        <taxon>Allocoprobacillus</taxon>
    </lineage>
</organism>
<evidence type="ECO:0000313" key="2">
    <source>
        <dbReference type="Proteomes" id="UP001060112"/>
    </source>
</evidence>
<dbReference type="RefSeq" id="WP_290138015.1">
    <property type="nucleotide sequence ID" value="NZ_CP101620.1"/>
</dbReference>
<proteinExistence type="predicted"/>
<protein>
    <submittedName>
        <fullName evidence="1">Uncharacterized protein</fullName>
    </submittedName>
</protein>
<gene>
    <name evidence="1" type="ORF">NMU03_09825</name>
</gene>
<reference evidence="1" key="1">
    <citation type="submission" date="2022-07" db="EMBL/GenBank/DDBJ databases">
        <title>Faecal culturing of patients with breast cancer.</title>
        <authorList>
            <person name="Teng N.M.Y."/>
            <person name="Kiu R."/>
            <person name="Evans R."/>
            <person name="Baker D.J."/>
            <person name="Zenner C."/>
            <person name="Robinson S.D."/>
            <person name="Hall L.J."/>
        </authorList>
    </citation>
    <scope>NUCLEOTIDE SEQUENCE</scope>
    <source>
        <strain evidence="1">LH1062</strain>
    </source>
</reference>
<dbReference type="EMBL" id="CP101620">
    <property type="protein sequence ID" value="UTY37998.1"/>
    <property type="molecule type" value="Genomic_DNA"/>
</dbReference>
<name>A0ABY5HZU4_9FIRM</name>